<organism evidence="1 2">
    <name type="scientific">Halocaridina rubra</name>
    <name type="common">Hawaiian red shrimp</name>
    <dbReference type="NCBI Taxonomy" id="373956"/>
    <lineage>
        <taxon>Eukaryota</taxon>
        <taxon>Metazoa</taxon>
        <taxon>Ecdysozoa</taxon>
        <taxon>Arthropoda</taxon>
        <taxon>Crustacea</taxon>
        <taxon>Multicrustacea</taxon>
        <taxon>Malacostraca</taxon>
        <taxon>Eumalacostraca</taxon>
        <taxon>Eucarida</taxon>
        <taxon>Decapoda</taxon>
        <taxon>Pleocyemata</taxon>
        <taxon>Caridea</taxon>
        <taxon>Atyoidea</taxon>
        <taxon>Atyidae</taxon>
        <taxon>Halocaridina</taxon>
    </lineage>
</organism>
<name>A0AAN8ZSJ9_HALRR</name>
<protein>
    <submittedName>
        <fullName evidence="1">Uncharacterized protein</fullName>
    </submittedName>
</protein>
<dbReference type="AlphaFoldDB" id="A0AAN8ZSJ9"/>
<proteinExistence type="predicted"/>
<dbReference type="Proteomes" id="UP001381693">
    <property type="component" value="Unassembled WGS sequence"/>
</dbReference>
<evidence type="ECO:0000313" key="1">
    <source>
        <dbReference type="EMBL" id="KAK7066801.1"/>
    </source>
</evidence>
<accession>A0AAN8ZSJ9</accession>
<evidence type="ECO:0000313" key="2">
    <source>
        <dbReference type="Proteomes" id="UP001381693"/>
    </source>
</evidence>
<keyword evidence="2" id="KW-1185">Reference proteome</keyword>
<sequence length="109" mass="12732">MNIWHCRALLSGSKKRNTEIVILPNIGSLHHLHYDSKTSQFREENAAYQISFTVEESPCHKVITVNHTDSHGWIVINPQFFEHLQCEWWIWVRQVVPSGSLTSYFLPSK</sequence>
<reference evidence="1 2" key="1">
    <citation type="submission" date="2023-11" db="EMBL/GenBank/DDBJ databases">
        <title>Halocaridina rubra genome assembly.</title>
        <authorList>
            <person name="Smith C."/>
        </authorList>
    </citation>
    <scope>NUCLEOTIDE SEQUENCE [LARGE SCALE GENOMIC DNA]</scope>
    <source>
        <strain evidence="1">EP-1</strain>
        <tissue evidence="1">Whole</tissue>
    </source>
</reference>
<comment type="caution">
    <text evidence="1">The sequence shown here is derived from an EMBL/GenBank/DDBJ whole genome shotgun (WGS) entry which is preliminary data.</text>
</comment>
<gene>
    <name evidence="1" type="ORF">SK128_002400</name>
</gene>
<dbReference type="EMBL" id="JAXCGZ010019017">
    <property type="protein sequence ID" value="KAK7066801.1"/>
    <property type="molecule type" value="Genomic_DNA"/>
</dbReference>